<keyword evidence="3" id="KW-1185">Reference proteome</keyword>
<gene>
    <name evidence="2" type="ORF">NEF87_002528</name>
</gene>
<proteinExistence type="predicted"/>
<accession>A0ABY6HRV3</accession>
<evidence type="ECO:0000256" key="1">
    <source>
        <dbReference type="SAM" id="Phobius"/>
    </source>
</evidence>
<name>A0ABY6HRV3_9ARCH</name>
<protein>
    <submittedName>
        <fullName evidence="2">Uncharacterized protein</fullName>
    </submittedName>
</protein>
<evidence type="ECO:0000313" key="2">
    <source>
        <dbReference type="EMBL" id="UYP46243.1"/>
    </source>
</evidence>
<dbReference type="Proteomes" id="UP001208689">
    <property type="component" value="Chromosome"/>
</dbReference>
<evidence type="ECO:0000313" key="3">
    <source>
        <dbReference type="Proteomes" id="UP001208689"/>
    </source>
</evidence>
<keyword evidence="1" id="KW-0812">Transmembrane</keyword>
<feature type="transmembrane region" description="Helical" evidence="1">
    <location>
        <begin position="6"/>
        <end position="26"/>
    </location>
</feature>
<dbReference type="EMBL" id="CP104013">
    <property type="protein sequence ID" value="UYP46243.1"/>
    <property type="molecule type" value="Genomic_DNA"/>
</dbReference>
<keyword evidence="1" id="KW-1133">Transmembrane helix</keyword>
<reference evidence="2" key="1">
    <citation type="submission" date="2022-09" db="EMBL/GenBank/DDBJ databases">
        <title>Actin cytoskeleton and complex cell architecture in an #Asgard archaeon.</title>
        <authorList>
            <person name="Ponce Toledo R.I."/>
            <person name="Schleper C."/>
            <person name="Rodrigues Oliveira T."/>
            <person name="Wollweber F."/>
            <person name="Xu J."/>
            <person name="Rittmann S."/>
            <person name="Klingl A."/>
            <person name="Pilhofer M."/>
        </authorList>
    </citation>
    <scope>NUCLEOTIDE SEQUENCE</scope>
    <source>
        <strain evidence="2">B-35</strain>
    </source>
</reference>
<keyword evidence="1" id="KW-0472">Membrane</keyword>
<sequence>MSDTVPILAIIFSFLSTLILFLSNYLRETKFKQTSKIYQMKLDFYLELMEEITSIIYLGCNIKQNINKLYQKALILSSDQVIREYNSLLSRLDETKWEMKENSDIKLAQKLLIEYRKDLGLKTALSSYEIKKPFN</sequence>
<organism evidence="2 3">
    <name type="scientific">Candidatus Lokiarchaeum ossiferum</name>
    <dbReference type="NCBI Taxonomy" id="2951803"/>
    <lineage>
        <taxon>Archaea</taxon>
        <taxon>Promethearchaeati</taxon>
        <taxon>Promethearchaeota</taxon>
        <taxon>Promethearchaeia</taxon>
        <taxon>Promethearchaeales</taxon>
        <taxon>Promethearchaeaceae</taxon>
        <taxon>Candidatus Lokiarchaeum</taxon>
    </lineage>
</organism>